<feature type="transmembrane region" description="Helical" evidence="18">
    <location>
        <begin position="251"/>
        <end position="268"/>
    </location>
</feature>
<sequence length="456" mass="50809">MSTESKEKKAQADKHKQKQSIALEKAKTKKQAKKNRKQAKQTKGRPPLSKQIAARFEDLNGKILLLYGLLLTIGLLMVTTASSYLATSSGQPTYHYLLRQILFAILGLIAIFIIYNIKPERWRHHNFQKLMYIGVTVLLVITFIFGETINGAQGWIGVGAFSIQPVEFAKPALVILVANFLAKDDVQKTIAEINSPIKLITKYWKQVAAIGIWLGLVFFFPDVGGVLILGSLFVILLLNSGLSMKWLTKTILFVIMVYVCIILILHLFDLSHIDNYQIARFTSFINPFADAKDTGLQLVYGYYALSNGGILGRGAGNSIQKLGYLPEAHNDFIMAIIGEEFGLWGVMLVLVLYFALVIYIFHKALKMRRIFDQSILVGVGSYFLIQAFVNLGGVLGLIPLTGVTFPFMSYGGSSLLVSSMMVGIALSVIASDQSWRRRLRAKKKQSHQANLAEHEK</sequence>
<dbReference type="RefSeq" id="WP_102199492.1">
    <property type="nucleotide sequence ID" value="NZ_PNHQ01000025.1"/>
</dbReference>
<dbReference type="InterPro" id="IPR018365">
    <property type="entry name" value="Cell_cycle_FtsW-rel_CS"/>
</dbReference>
<keyword evidence="6" id="KW-0573">Peptidoglycan synthesis</keyword>
<keyword evidence="8 18" id="KW-0472">Membrane</keyword>
<feature type="transmembrane region" description="Helical" evidence="18">
    <location>
        <begin position="226"/>
        <end position="244"/>
    </location>
</feature>
<evidence type="ECO:0000256" key="3">
    <source>
        <dbReference type="ARBA" id="ARBA00022679"/>
    </source>
</evidence>
<feature type="compositionally biased region" description="Basic residues" evidence="17">
    <location>
        <begin position="27"/>
        <end position="43"/>
    </location>
</feature>
<evidence type="ECO:0000256" key="16">
    <source>
        <dbReference type="ARBA" id="ARBA00049966"/>
    </source>
</evidence>
<protein>
    <recommendedName>
        <fullName evidence="12">Probable peptidoglycan glycosyltransferase FtsW</fullName>
        <ecNumber evidence="14">2.4.99.28</ecNumber>
    </recommendedName>
    <alternativeName>
        <fullName evidence="13">Cell division protein FtsW</fullName>
    </alternativeName>
    <alternativeName>
        <fullName evidence="10">Cell wall polymerase</fullName>
    </alternativeName>
    <alternativeName>
        <fullName evidence="9">Peptidoglycan polymerase</fullName>
    </alternativeName>
</protein>
<comment type="similarity">
    <text evidence="11">Belongs to the SEDS family. FtsW subfamily.</text>
</comment>
<evidence type="ECO:0000313" key="20">
    <source>
        <dbReference type="Proteomes" id="UP000235701"/>
    </source>
</evidence>
<dbReference type="GO" id="GO:0032153">
    <property type="term" value="C:cell division site"/>
    <property type="evidence" value="ECO:0007669"/>
    <property type="project" value="TreeGrafter"/>
</dbReference>
<evidence type="ECO:0000256" key="1">
    <source>
        <dbReference type="ARBA" id="ARBA00004141"/>
    </source>
</evidence>
<comment type="function">
    <text evidence="16">Peptidoglycan polymerase that is essential for cell division.</text>
</comment>
<name>A0A2N6UCB0_9LACT</name>
<evidence type="ECO:0000256" key="13">
    <source>
        <dbReference type="ARBA" id="ARBA00041418"/>
    </source>
</evidence>
<evidence type="ECO:0000256" key="9">
    <source>
        <dbReference type="ARBA" id="ARBA00032370"/>
    </source>
</evidence>
<keyword evidence="19" id="KW-0132">Cell division</keyword>
<dbReference type="EMBL" id="PNHQ01000025">
    <property type="protein sequence ID" value="PMC79176.1"/>
    <property type="molecule type" value="Genomic_DNA"/>
</dbReference>
<evidence type="ECO:0000256" key="8">
    <source>
        <dbReference type="ARBA" id="ARBA00023136"/>
    </source>
</evidence>
<evidence type="ECO:0000256" key="6">
    <source>
        <dbReference type="ARBA" id="ARBA00022984"/>
    </source>
</evidence>
<keyword evidence="20" id="KW-1185">Reference proteome</keyword>
<dbReference type="AlphaFoldDB" id="A0A2N6UCB0"/>
<feature type="compositionally biased region" description="Basic and acidic residues" evidence="17">
    <location>
        <begin position="1"/>
        <end position="14"/>
    </location>
</feature>
<keyword evidence="19" id="KW-0131">Cell cycle</keyword>
<keyword evidence="4 18" id="KW-0812">Transmembrane</keyword>
<evidence type="ECO:0000256" key="12">
    <source>
        <dbReference type="ARBA" id="ARBA00041185"/>
    </source>
</evidence>
<reference evidence="19 20" key="1">
    <citation type="submission" date="2017-09" db="EMBL/GenBank/DDBJ databases">
        <title>Bacterial strain isolated from the female urinary microbiota.</title>
        <authorList>
            <person name="Thomas-White K."/>
            <person name="Kumar N."/>
            <person name="Forster S."/>
            <person name="Putonti C."/>
            <person name="Lawley T."/>
            <person name="Wolfe A.J."/>
        </authorList>
    </citation>
    <scope>NUCLEOTIDE SEQUENCE [LARGE SCALE GENOMIC DNA]</scope>
    <source>
        <strain evidence="19 20">UMB0240</strain>
    </source>
</reference>
<comment type="catalytic activity">
    <reaction evidence="15">
        <text>[GlcNAc-(1-&gt;4)-Mur2Ac(oyl-L-Ala-gamma-D-Glu-L-Lys-D-Ala-D-Ala)](n)-di-trans,octa-cis-undecaprenyl diphosphate + beta-D-GlcNAc-(1-&gt;4)-Mur2Ac(oyl-L-Ala-gamma-D-Glu-L-Lys-D-Ala-D-Ala)-di-trans,octa-cis-undecaprenyl diphosphate = [GlcNAc-(1-&gt;4)-Mur2Ac(oyl-L-Ala-gamma-D-Glu-L-Lys-D-Ala-D-Ala)](n+1)-di-trans,octa-cis-undecaprenyl diphosphate + di-trans,octa-cis-undecaprenyl diphosphate + H(+)</text>
        <dbReference type="Rhea" id="RHEA:23708"/>
        <dbReference type="Rhea" id="RHEA-COMP:9602"/>
        <dbReference type="Rhea" id="RHEA-COMP:9603"/>
        <dbReference type="ChEBI" id="CHEBI:15378"/>
        <dbReference type="ChEBI" id="CHEBI:58405"/>
        <dbReference type="ChEBI" id="CHEBI:60033"/>
        <dbReference type="ChEBI" id="CHEBI:78435"/>
        <dbReference type="EC" id="2.4.99.28"/>
    </reaction>
</comment>
<dbReference type="Pfam" id="PF01098">
    <property type="entry name" value="FTSW_RODA_SPOVE"/>
    <property type="match status" value="1"/>
</dbReference>
<feature type="transmembrane region" description="Helical" evidence="18">
    <location>
        <begin position="410"/>
        <end position="430"/>
    </location>
</feature>
<dbReference type="OrthoDB" id="9812661at2"/>
<dbReference type="InterPro" id="IPR001182">
    <property type="entry name" value="FtsW/RodA"/>
</dbReference>
<dbReference type="GO" id="GO:0005886">
    <property type="term" value="C:plasma membrane"/>
    <property type="evidence" value="ECO:0007669"/>
    <property type="project" value="TreeGrafter"/>
</dbReference>
<dbReference type="Proteomes" id="UP000235701">
    <property type="component" value="Unassembled WGS sequence"/>
</dbReference>
<evidence type="ECO:0000256" key="4">
    <source>
        <dbReference type="ARBA" id="ARBA00022692"/>
    </source>
</evidence>
<evidence type="ECO:0000256" key="5">
    <source>
        <dbReference type="ARBA" id="ARBA00022960"/>
    </source>
</evidence>
<feature type="transmembrane region" description="Helical" evidence="18">
    <location>
        <begin position="64"/>
        <end position="85"/>
    </location>
</feature>
<feature type="region of interest" description="Disordered" evidence="17">
    <location>
        <begin position="1"/>
        <end position="48"/>
    </location>
</feature>
<proteinExistence type="inferred from homology"/>
<keyword evidence="7 18" id="KW-1133">Transmembrane helix</keyword>
<evidence type="ECO:0000256" key="11">
    <source>
        <dbReference type="ARBA" id="ARBA00038053"/>
    </source>
</evidence>
<comment type="subcellular location">
    <subcellularLocation>
        <location evidence="1">Membrane</location>
        <topology evidence="1">Multi-pass membrane protein</topology>
    </subcellularLocation>
</comment>
<accession>A0A2N6UCB0</accession>
<dbReference type="EC" id="2.4.99.28" evidence="14"/>
<feature type="transmembrane region" description="Helical" evidence="18">
    <location>
        <begin position="97"/>
        <end position="117"/>
    </location>
</feature>
<evidence type="ECO:0000256" key="2">
    <source>
        <dbReference type="ARBA" id="ARBA00022676"/>
    </source>
</evidence>
<dbReference type="PANTHER" id="PTHR30474">
    <property type="entry name" value="CELL CYCLE PROTEIN"/>
    <property type="match status" value="1"/>
</dbReference>
<dbReference type="GO" id="GO:0015648">
    <property type="term" value="F:lipid-linked peptidoglycan transporter activity"/>
    <property type="evidence" value="ECO:0007669"/>
    <property type="project" value="TreeGrafter"/>
</dbReference>
<evidence type="ECO:0000256" key="7">
    <source>
        <dbReference type="ARBA" id="ARBA00022989"/>
    </source>
</evidence>
<feature type="transmembrane region" description="Helical" evidence="18">
    <location>
        <begin position="374"/>
        <end position="398"/>
    </location>
</feature>
<keyword evidence="2" id="KW-0328">Glycosyltransferase</keyword>
<dbReference type="GO" id="GO:0008955">
    <property type="term" value="F:peptidoglycan glycosyltransferase activity"/>
    <property type="evidence" value="ECO:0007669"/>
    <property type="project" value="UniProtKB-EC"/>
</dbReference>
<keyword evidence="5" id="KW-0133">Cell shape</keyword>
<dbReference type="PANTHER" id="PTHR30474:SF2">
    <property type="entry name" value="PEPTIDOGLYCAN GLYCOSYLTRANSFERASE FTSW-RELATED"/>
    <property type="match status" value="1"/>
</dbReference>
<dbReference type="GO" id="GO:0008360">
    <property type="term" value="P:regulation of cell shape"/>
    <property type="evidence" value="ECO:0007669"/>
    <property type="project" value="UniProtKB-KW"/>
</dbReference>
<evidence type="ECO:0000313" key="19">
    <source>
        <dbReference type="EMBL" id="PMC79176.1"/>
    </source>
</evidence>
<gene>
    <name evidence="19" type="ORF">CJ191_08265</name>
</gene>
<feature type="transmembrane region" description="Helical" evidence="18">
    <location>
        <begin position="129"/>
        <end position="149"/>
    </location>
</feature>
<dbReference type="GO" id="GO:0051301">
    <property type="term" value="P:cell division"/>
    <property type="evidence" value="ECO:0007669"/>
    <property type="project" value="UniProtKB-KW"/>
</dbReference>
<organism evidence="19 20">
    <name type="scientific">Aerococcus viridans</name>
    <dbReference type="NCBI Taxonomy" id="1377"/>
    <lineage>
        <taxon>Bacteria</taxon>
        <taxon>Bacillati</taxon>
        <taxon>Bacillota</taxon>
        <taxon>Bacilli</taxon>
        <taxon>Lactobacillales</taxon>
        <taxon>Aerococcaceae</taxon>
        <taxon>Aerococcus</taxon>
    </lineage>
</organism>
<feature type="transmembrane region" description="Helical" evidence="18">
    <location>
        <begin position="341"/>
        <end position="362"/>
    </location>
</feature>
<dbReference type="GO" id="GO:0009252">
    <property type="term" value="P:peptidoglycan biosynthetic process"/>
    <property type="evidence" value="ECO:0007669"/>
    <property type="project" value="UniProtKB-KW"/>
</dbReference>
<evidence type="ECO:0000256" key="15">
    <source>
        <dbReference type="ARBA" id="ARBA00049902"/>
    </source>
</evidence>
<dbReference type="PROSITE" id="PS00428">
    <property type="entry name" value="FTSW_RODA_SPOVE"/>
    <property type="match status" value="1"/>
</dbReference>
<evidence type="ECO:0000256" key="10">
    <source>
        <dbReference type="ARBA" id="ARBA00033270"/>
    </source>
</evidence>
<evidence type="ECO:0000256" key="17">
    <source>
        <dbReference type="SAM" id="MobiDB-lite"/>
    </source>
</evidence>
<evidence type="ECO:0000256" key="18">
    <source>
        <dbReference type="SAM" id="Phobius"/>
    </source>
</evidence>
<comment type="caution">
    <text evidence="19">The sequence shown here is derived from an EMBL/GenBank/DDBJ whole genome shotgun (WGS) entry which is preliminary data.</text>
</comment>
<keyword evidence="3" id="KW-0808">Transferase</keyword>
<evidence type="ECO:0000256" key="14">
    <source>
        <dbReference type="ARBA" id="ARBA00044770"/>
    </source>
</evidence>